<organism evidence="1">
    <name type="scientific">marine sediment metagenome</name>
    <dbReference type="NCBI Taxonomy" id="412755"/>
    <lineage>
        <taxon>unclassified sequences</taxon>
        <taxon>metagenomes</taxon>
        <taxon>ecological metagenomes</taxon>
    </lineage>
</organism>
<sequence length="118" mass="13623">MTSLWLRRAYDTPGRSDGQRVLVDRLWPRGVSKDALKLNDWAKDIAPSEALRDWFGHDAARWDEFRRRYAKELDANPEAVQALRDRLAKGRVTLVYAARDTAHNNAAALKAYLEKRTE</sequence>
<protein>
    <recommendedName>
        <fullName evidence="2">Uroporphyrin-III C-methyltransferase</fullName>
    </recommendedName>
</protein>
<dbReference type="AlphaFoldDB" id="A0A0F9VBS6"/>
<comment type="caution">
    <text evidence="1">The sequence shown here is derived from an EMBL/GenBank/DDBJ whole genome shotgun (WGS) entry which is preliminary data.</text>
</comment>
<dbReference type="Pfam" id="PF22752">
    <property type="entry name" value="DUF488-N3i"/>
    <property type="match status" value="1"/>
</dbReference>
<accession>A0A0F9VBS6</accession>
<dbReference type="EMBL" id="LAZR01000392">
    <property type="protein sequence ID" value="KKN71001.1"/>
    <property type="molecule type" value="Genomic_DNA"/>
</dbReference>
<evidence type="ECO:0000313" key="1">
    <source>
        <dbReference type="EMBL" id="KKN71001.1"/>
    </source>
</evidence>
<dbReference type="InterPro" id="IPR052552">
    <property type="entry name" value="YeaO-like"/>
</dbReference>
<dbReference type="PANTHER" id="PTHR36849">
    <property type="entry name" value="CYTOPLASMIC PROTEIN-RELATED"/>
    <property type="match status" value="1"/>
</dbReference>
<gene>
    <name evidence="1" type="ORF">LCGC14_0425180</name>
</gene>
<evidence type="ECO:0008006" key="2">
    <source>
        <dbReference type="Google" id="ProtNLM"/>
    </source>
</evidence>
<reference evidence="1" key="1">
    <citation type="journal article" date="2015" name="Nature">
        <title>Complex archaea that bridge the gap between prokaryotes and eukaryotes.</title>
        <authorList>
            <person name="Spang A."/>
            <person name="Saw J.H."/>
            <person name="Jorgensen S.L."/>
            <person name="Zaremba-Niedzwiedzka K."/>
            <person name="Martijn J."/>
            <person name="Lind A.E."/>
            <person name="van Eijk R."/>
            <person name="Schleper C."/>
            <person name="Guy L."/>
            <person name="Ettema T.J."/>
        </authorList>
    </citation>
    <scope>NUCLEOTIDE SEQUENCE</scope>
</reference>
<dbReference type="PANTHER" id="PTHR36849:SF1">
    <property type="entry name" value="CYTOPLASMIC PROTEIN"/>
    <property type="match status" value="1"/>
</dbReference>
<proteinExistence type="predicted"/>
<name>A0A0F9VBS6_9ZZZZ</name>